<proteinExistence type="predicted"/>
<dbReference type="Proteomes" id="UP000748531">
    <property type="component" value="Unassembled WGS sequence"/>
</dbReference>
<accession>A0A8J4WJT1</accession>
<reference evidence="2" key="1">
    <citation type="submission" date="2019-05" db="EMBL/GenBank/DDBJ databases">
        <title>Annotation for the trematode Paragonimus heterotremus.</title>
        <authorList>
            <person name="Choi Y.-J."/>
        </authorList>
    </citation>
    <scope>NUCLEOTIDE SEQUENCE</scope>
    <source>
        <strain evidence="2">LC</strain>
    </source>
</reference>
<protein>
    <submittedName>
        <fullName evidence="2">Uncharacterized protein</fullName>
    </submittedName>
</protein>
<feature type="compositionally biased region" description="Basic and acidic residues" evidence="1">
    <location>
        <begin position="27"/>
        <end position="40"/>
    </location>
</feature>
<evidence type="ECO:0000313" key="3">
    <source>
        <dbReference type="Proteomes" id="UP000748531"/>
    </source>
</evidence>
<organism evidence="2 3">
    <name type="scientific">Paragonimus heterotremus</name>
    <dbReference type="NCBI Taxonomy" id="100268"/>
    <lineage>
        <taxon>Eukaryota</taxon>
        <taxon>Metazoa</taxon>
        <taxon>Spiralia</taxon>
        <taxon>Lophotrochozoa</taxon>
        <taxon>Platyhelminthes</taxon>
        <taxon>Trematoda</taxon>
        <taxon>Digenea</taxon>
        <taxon>Plagiorchiida</taxon>
        <taxon>Troglotremata</taxon>
        <taxon>Troglotrematidae</taxon>
        <taxon>Paragonimus</taxon>
    </lineage>
</organism>
<feature type="region of interest" description="Disordered" evidence="1">
    <location>
        <begin position="19"/>
        <end position="40"/>
    </location>
</feature>
<name>A0A8J4WJT1_9TREM</name>
<dbReference type="OrthoDB" id="6269175at2759"/>
<dbReference type="EMBL" id="LUCH01000898">
    <property type="protein sequence ID" value="KAF5404076.1"/>
    <property type="molecule type" value="Genomic_DNA"/>
</dbReference>
<gene>
    <name evidence="2" type="ORF">PHET_02501</name>
</gene>
<feature type="region of interest" description="Disordered" evidence="1">
    <location>
        <begin position="1003"/>
        <end position="1027"/>
    </location>
</feature>
<comment type="caution">
    <text evidence="2">The sequence shown here is derived from an EMBL/GenBank/DDBJ whole genome shotgun (WGS) entry which is preliminary data.</text>
</comment>
<dbReference type="AlphaFoldDB" id="A0A8J4WJT1"/>
<evidence type="ECO:0000256" key="1">
    <source>
        <dbReference type="SAM" id="MobiDB-lite"/>
    </source>
</evidence>
<evidence type="ECO:0000313" key="2">
    <source>
        <dbReference type="EMBL" id="KAF5404076.1"/>
    </source>
</evidence>
<keyword evidence="3" id="KW-1185">Reference proteome</keyword>
<sequence>MCLPKLHYHTFRLNNKNAEGSVSVQRGADEQSQEERKKRTRLEWISKKSHELPVKGKHKKSHSVDFLGASRTMLQRFRERVVEVLRIHSKSKTSFNSDQKELENEFEAASNNNVHSELVTTQSCPSIPTQKPCLHMKFINSKKWATGPKTLKRTSIRTNESSEQQLNTSSQLTYTNSFEPSSTALDSLQETDIDYSQLSSLQDQMTFHLNDNSEYSNLSSCYEDSGLASVGTVLSDCSEDLKSMDAQRHPLKRIIKTVDERQAKFMFTAQDLADTIDQYSTVASRNVPVASETIWNEEVQQNLHSRQIIYLHDPHESKTDSLTELSHNEVNNHALSSETPHILCNSPGVILDSHEPPPCYEIKREGDDLAFFHEMTGVAQDEKYTFKPYLNSTFRGKMDLPENAVFSSPENSKTLIGHDFCESQRIISEVKQSNISKFNDNSINDTFYSSPETAEINPNSSSAHELRLSLLACCSSTQQQQDNDNVKLGNSLPSAHTFKQILETSRVQDVKSVIGHLKCAASTERDSQSLCTEKIELNFLLRPEEVVTESVVKPISSTNLNVNESHDGCEGQISTDFLLEETVKVFQLSEDTIHPSLQLSKTVTQVAEMQLSSGVAQNFNRTLTKNKSLAGSTSKDLDRFSEAIISPSNPGNLKGYDEQTEIMVLTSLQKEDFVTTGRGTNTFDHSQGKQEHLLTQSPRVTSVEQHAFGMTPAVVSELCCENEGFIFEEVEKQTDIVTPLFQLPLDNNDPVTWCWRLNTGSQITNLSQNVQFNCASERHRSPQSSIIDATDRVQDWTISDYNPSYERFPNLYDKQIKEKEPNAVVVVMPICLSQQQLCGGVGYLNCDQSSIKGLPSTTTGLLEDSAVFNSTNLPSISYNESNESDSLCMNNPLSTEEITKDLIYLETTSENELDIREDVKATTTTVAAYINTTINQIPREKSILHVHRSSQDGNGTYTAVSELKGLTTMISQTENIQPCLIAGEEHVFASSDQTWSATELAEHQKTKRKNTENSQVQAADHSRKVANNTVTFHSEEHDLCRYNKHRAMVNNQGPEVWRF</sequence>